<accession>A0A7K3QS31</accession>
<dbReference type="AlphaFoldDB" id="A0A7K3QS31"/>
<sequence length="290" mass="30167">MGTPECMQGIYTHCTNGVPTKDSTYHPERERSYGGGGGGGRGGTAHGNGSGGVSSGGGGTSSGGGGCDRNCVKALNSLVQNEKSGIHKELAIQLRKYILATAGNTRPCSAGNSVNSGEAAACNYLSGQSSQLSWQDLLTLWADGKGEVNNVVFDDGSPLNRELMLDKPHQAIMAKLAKKVIGADFDAPVSELGDNEDHADAKSNFFGDNLGMLTDGAHGNETPTAFMGSYNIEYQVIAQSNESRSFVVAFASYNKTGVGSLTHVTGDMPPGHAFASIAQEYYGTVTVSVR</sequence>
<proteinExistence type="predicted"/>
<feature type="compositionally biased region" description="Gly residues" evidence="1">
    <location>
        <begin position="33"/>
        <end position="64"/>
    </location>
</feature>
<name>A0A7K3QS31_9ACTN</name>
<gene>
    <name evidence="2" type="ORF">G3I21_13575</name>
</gene>
<reference evidence="2 3" key="1">
    <citation type="submission" date="2020-01" db="EMBL/GenBank/DDBJ databases">
        <title>Insect and environment-associated Actinomycetes.</title>
        <authorList>
            <person name="Currrie C."/>
            <person name="Chevrette M."/>
            <person name="Carlson C."/>
            <person name="Stubbendieck R."/>
            <person name="Wendt-Pienkowski E."/>
        </authorList>
    </citation>
    <scope>NUCLEOTIDE SEQUENCE [LARGE SCALE GENOMIC DNA]</scope>
    <source>
        <strain evidence="2 3">SID7754</strain>
    </source>
</reference>
<feature type="region of interest" description="Disordered" evidence="1">
    <location>
        <begin position="17"/>
        <end position="64"/>
    </location>
</feature>
<dbReference type="RefSeq" id="WP_164188480.1">
    <property type="nucleotide sequence ID" value="NZ_JAAGMR010000160.1"/>
</dbReference>
<dbReference type="EMBL" id="JAAGMR010000160">
    <property type="protein sequence ID" value="NEB92714.1"/>
    <property type="molecule type" value="Genomic_DNA"/>
</dbReference>
<evidence type="ECO:0000313" key="3">
    <source>
        <dbReference type="Proteomes" id="UP000470520"/>
    </source>
</evidence>
<organism evidence="2 3">
    <name type="scientific">Streptomyces bauhiniae</name>
    <dbReference type="NCBI Taxonomy" id="2340725"/>
    <lineage>
        <taxon>Bacteria</taxon>
        <taxon>Bacillati</taxon>
        <taxon>Actinomycetota</taxon>
        <taxon>Actinomycetes</taxon>
        <taxon>Kitasatosporales</taxon>
        <taxon>Streptomycetaceae</taxon>
        <taxon>Streptomyces</taxon>
    </lineage>
</organism>
<comment type="caution">
    <text evidence="2">The sequence shown here is derived from an EMBL/GenBank/DDBJ whole genome shotgun (WGS) entry which is preliminary data.</text>
</comment>
<dbReference type="Proteomes" id="UP000470520">
    <property type="component" value="Unassembled WGS sequence"/>
</dbReference>
<evidence type="ECO:0000256" key="1">
    <source>
        <dbReference type="SAM" id="MobiDB-lite"/>
    </source>
</evidence>
<protein>
    <submittedName>
        <fullName evidence="2">Uncharacterized protein</fullName>
    </submittedName>
</protein>
<feature type="compositionally biased region" description="Basic and acidic residues" evidence="1">
    <location>
        <begin position="23"/>
        <end position="32"/>
    </location>
</feature>
<evidence type="ECO:0000313" key="2">
    <source>
        <dbReference type="EMBL" id="NEB92714.1"/>
    </source>
</evidence>